<evidence type="ECO:0000313" key="3">
    <source>
        <dbReference type="EMBL" id="CAB4139839.1"/>
    </source>
</evidence>
<feature type="compositionally biased region" description="Polar residues" evidence="1">
    <location>
        <begin position="93"/>
        <end position="105"/>
    </location>
</feature>
<feature type="region of interest" description="Disordered" evidence="1">
    <location>
        <begin position="86"/>
        <end position="131"/>
    </location>
</feature>
<evidence type="ECO:0000256" key="1">
    <source>
        <dbReference type="SAM" id="MobiDB-lite"/>
    </source>
</evidence>
<dbReference type="Pfam" id="PF19197">
    <property type="entry name" value="DUF5872"/>
    <property type="match status" value="1"/>
</dbReference>
<dbReference type="EMBL" id="LR796366">
    <property type="protein sequence ID" value="CAB4139839.1"/>
    <property type="molecule type" value="Genomic_DNA"/>
</dbReference>
<organism evidence="3">
    <name type="scientific">uncultured Caudovirales phage</name>
    <dbReference type="NCBI Taxonomy" id="2100421"/>
    <lineage>
        <taxon>Viruses</taxon>
        <taxon>Duplodnaviria</taxon>
        <taxon>Heunggongvirae</taxon>
        <taxon>Uroviricota</taxon>
        <taxon>Caudoviricetes</taxon>
        <taxon>Peduoviridae</taxon>
        <taxon>Maltschvirus</taxon>
        <taxon>Maltschvirus maltsch</taxon>
    </lineage>
</organism>
<proteinExistence type="predicted"/>
<accession>A0A6J5M7S1</accession>
<reference evidence="3" key="1">
    <citation type="submission" date="2020-04" db="EMBL/GenBank/DDBJ databases">
        <authorList>
            <person name="Chiriac C."/>
            <person name="Salcher M."/>
            <person name="Ghai R."/>
            <person name="Kavagutti S V."/>
        </authorList>
    </citation>
    <scope>NUCLEOTIDE SEQUENCE</scope>
</reference>
<dbReference type="EMBL" id="LR796647">
    <property type="protein sequence ID" value="CAB4156876.1"/>
    <property type="molecule type" value="Genomic_DNA"/>
</dbReference>
<name>A0A6J5M7S1_9CAUD</name>
<sequence>MGYTKPELRKRIVAAVKAGTSGGKAGQWSARKAQIVAQRYEKAGGGYTGAKTKAQSNLSKWTKEKWTTSDGKPAIRTNGTTRYLPKKAWSELTPKQKQATNSKKLQASKRGKQFVANTPAAKRAGKKARTS</sequence>
<evidence type="ECO:0000259" key="2">
    <source>
        <dbReference type="Pfam" id="PF19197"/>
    </source>
</evidence>
<dbReference type="InterPro" id="IPR043803">
    <property type="entry name" value="DUF5872"/>
</dbReference>
<protein>
    <recommendedName>
        <fullName evidence="2">DUF5872 domain-containing protein</fullName>
    </recommendedName>
</protein>
<evidence type="ECO:0000313" key="4">
    <source>
        <dbReference type="EMBL" id="CAB4156876.1"/>
    </source>
</evidence>
<gene>
    <name evidence="3" type="ORF">UFOVP355_15</name>
    <name evidence="4" type="ORF">UFOVP677_15</name>
</gene>
<feature type="domain" description="DUF5872" evidence="2">
    <location>
        <begin position="24"/>
        <end position="113"/>
    </location>
</feature>